<organism evidence="1 2">
    <name type="scientific">Caligus rogercresseyi</name>
    <name type="common">Sea louse</name>
    <dbReference type="NCBI Taxonomy" id="217165"/>
    <lineage>
        <taxon>Eukaryota</taxon>
        <taxon>Metazoa</taxon>
        <taxon>Ecdysozoa</taxon>
        <taxon>Arthropoda</taxon>
        <taxon>Crustacea</taxon>
        <taxon>Multicrustacea</taxon>
        <taxon>Hexanauplia</taxon>
        <taxon>Copepoda</taxon>
        <taxon>Siphonostomatoida</taxon>
        <taxon>Caligidae</taxon>
        <taxon>Caligus</taxon>
    </lineage>
</organism>
<name>A0A7T8GLA1_CALRO</name>
<sequence length="102" mass="11584">MCGNDFLNNPYQTIGSVPEYKDLLDGYKSMESARLIRDQLKLILIKFQQTSLNFGLLITPALDDIAVQLSDTFRGQVKEMAAWQGNTREPTTPGFKRPYQVI</sequence>
<dbReference type="EMBL" id="CP045910">
    <property type="protein sequence ID" value="QQP31503.1"/>
    <property type="molecule type" value="Genomic_DNA"/>
</dbReference>
<accession>A0A7T8GLA1</accession>
<proteinExistence type="predicted"/>
<dbReference type="Proteomes" id="UP000595437">
    <property type="component" value="Chromosome 21"/>
</dbReference>
<evidence type="ECO:0000313" key="2">
    <source>
        <dbReference type="Proteomes" id="UP000595437"/>
    </source>
</evidence>
<protein>
    <submittedName>
        <fullName evidence="1">Uncharacterized protein</fullName>
    </submittedName>
</protein>
<dbReference type="AlphaFoldDB" id="A0A7T8GLA1"/>
<gene>
    <name evidence="1" type="ORF">FKW44_025119</name>
</gene>
<keyword evidence="2" id="KW-1185">Reference proteome</keyword>
<evidence type="ECO:0000313" key="1">
    <source>
        <dbReference type="EMBL" id="QQP31503.1"/>
    </source>
</evidence>
<reference evidence="2" key="1">
    <citation type="submission" date="2021-01" db="EMBL/GenBank/DDBJ databases">
        <title>Caligus Genome Assembly.</title>
        <authorList>
            <person name="Gallardo-Escarate C."/>
        </authorList>
    </citation>
    <scope>NUCLEOTIDE SEQUENCE [LARGE SCALE GENOMIC DNA]</scope>
</reference>